<dbReference type="GO" id="GO:0005524">
    <property type="term" value="F:ATP binding"/>
    <property type="evidence" value="ECO:0007669"/>
    <property type="project" value="UniProtKB-UniRule"/>
</dbReference>
<dbReference type="GO" id="GO:0019781">
    <property type="term" value="F:NEDD8 activating enzyme activity"/>
    <property type="evidence" value="ECO:0007669"/>
    <property type="project" value="UniProtKB-UniRule"/>
</dbReference>
<dbReference type="InterPro" id="IPR023318">
    <property type="entry name" value="Ub_act_enz_dom_a_sf"/>
</dbReference>
<dbReference type="InterPro" id="IPR033127">
    <property type="entry name" value="UBQ-activ_enz_E1_Cys_AS"/>
</dbReference>
<dbReference type="Pfam" id="PF08825">
    <property type="entry name" value="E2_bind"/>
    <property type="match status" value="1"/>
</dbReference>
<evidence type="ECO:0000256" key="6">
    <source>
        <dbReference type="ARBA" id="ARBA00022786"/>
    </source>
</evidence>
<dbReference type="InterPro" id="IPR014929">
    <property type="entry name" value="E2-binding"/>
</dbReference>
<dbReference type="Gene3D" id="1.10.10.520">
    <property type="entry name" value="Ubiquitin activating enzymes (Uba3). Chain: B, domain 2"/>
    <property type="match status" value="1"/>
</dbReference>
<dbReference type="EC" id="6.2.1.64" evidence="8 11"/>
<dbReference type="Proteomes" id="UP000494165">
    <property type="component" value="Unassembled WGS sequence"/>
</dbReference>
<dbReference type="SMART" id="SM01181">
    <property type="entry name" value="E2_bind"/>
    <property type="match status" value="1"/>
</dbReference>
<evidence type="ECO:0000259" key="12">
    <source>
        <dbReference type="SMART" id="SM01181"/>
    </source>
</evidence>
<dbReference type="InterPro" id="IPR035985">
    <property type="entry name" value="Ubiquitin-activating_enz"/>
</dbReference>
<evidence type="ECO:0000256" key="11">
    <source>
        <dbReference type="RuleBase" id="RU368009"/>
    </source>
</evidence>
<evidence type="ECO:0000256" key="9">
    <source>
        <dbReference type="ARBA" id="ARBA00024626"/>
    </source>
</evidence>
<feature type="domain" description="E2 binding" evidence="12">
    <location>
        <begin position="339"/>
        <end position="427"/>
    </location>
</feature>
<keyword evidence="7 11" id="KW-0067">ATP-binding</keyword>
<evidence type="ECO:0000256" key="3">
    <source>
        <dbReference type="ARBA" id="ARBA00015203"/>
    </source>
</evidence>
<dbReference type="GO" id="GO:0005737">
    <property type="term" value="C:cytoplasm"/>
    <property type="evidence" value="ECO:0007669"/>
    <property type="project" value="TreeGrafter"/>
</dbReference>
<evidence type="ECO:0000256" key="7">
    <source>
        <dbReference type="ARBA" id="ARBA00022840"/>
    </source>
</evidence>
<name>A0A8S1DDK9_9INSE</name>
<dbReference type="PANTHER" id="PTHR10953:SF6">
    <property type="entry name" value="NEDD8-ACTIVATING ENZYME E1 CATALYTIC SUBUNIT"/>
    <property type="match status" value="1"/>
</dbReference>
<dbReference type="Gene3D" id="3.40.50.720">
    <property type="entry name" value="NAD(P)-binding Rossmann-like Domain"/>
    <property type="match status" value="1"/>
</dbReference>
<dbReference type="FunFam" id="1.10.10.520:FF:000001">
    <property type="entry name" value="NEDD8-activating enzyme E1 catalytic subunit"/>
    <property type="match status" value="1"/>
</dbReference>
<dbReference type="GO" id="GO:0005634">
    <property type="term" value="C:nucleus"/>
    <property type="evidence" value="ECO:0007669"/>
    <property type="project" value="TreeGrafter"/>
</dbReference>
<comment type="caution">
    <text evidence="13">The sequence shown here is derived from an EMBL/GenBank/DDBJ whole genome shotgun (WGS) entry which is preliminary data.</text>
</comment>
<feature type="active site" description="Glycyl thioester intermediate" evidence="10">
    <location>
        <position position="204"/>
    </location>
</feature>
<reference evidence="13 14" key="1">
    <citation type="submission" date="2020-04" db="EMBL/GenBank/DDBJ databases">
        <authorList>
            <person name="Alioto T."/>
            <person name="Alioto T."/>
            <person name="Gomez Garrido J."/>
        </authorList>
    </citation>
    <scope>NUCLEOTIDE SEQUENCE [LARGE SCALE GENOMIC DNA]</scope>
</reference>
<evidence type="ECO:0000256" key="5">
    <source>
        <dbReference type="ARBA" id="ARBA00022741"/>
    </source>
</evidence>
<proteinExistence type="inferred from homology"/>
<dbReference type="GO" id="GO:0045116">
    <property type="term" value="P:protein neddylation"/>
    <property type="evidence" value="ECO:0007669"/>
    <property type="project" value="UniProtKB-UniRule"/>
</dbReference>
<evidence type="ECO:0000256" key="4">
    <source>
        <dbReference type="ARBA" id="ARBA00022598"/>
    </source>
</evidence>
<evidence type="ECO:0000313" key="13">
    <source>
        <dbReference type="EMBL" id="CAB3379519.1"/>
    </source>
</evidence>
<keyword evidence="6 11" id="KW-0833">Ubl conjugation pathway</keyword>
<keyword evidence="4 11" id="KW-0436">Ligase</keyword>
<gene>
    <name evidence="13" type="ORF">CLODIP_2_CD16105</name>
</gene>
<keyword evidence="5 11" id="KW-0547">Nucleotide-binding</keyword>
<dbReference type="Gene3D" id="3.10.290.20">
    <property type="entry name" value="Ubiquitin-like 2 activating enzyme e1b. Chain: B, domain 3"/>
    <property type="match status" value="1"/>
</dbReference>
<sequence length="427" mass="47402">MPWKRPLSGLYFSGWSVSRFEVMSGSVEMEVQSDDSPMPAAPKSWMRNAMERSGPFCLPDFDHRPGALHSVLGQIQVQFLFRRNDIGRSKAEVAANFINNRIPGVNVTPHFCKIQDKDEDFYRQFHVVVCGLDSVPARRWMNGMLHSLIEYDDDNTPITGTNIPLVDGGTEGLKGNARVILTGTSACIECTLGLYPPQVTYPLCTIANTPRLPEHCIEYVKIIQWPKENPYQCEIDGDDPAHLCWIHEKSVERASHFGITGVDYKLVQGVVKNIIPAVASTNASIAAVCANEVFKLATGVCKPLNDYVVLNQSDGVYTFAFANEKREDCLVCGRKANILNIKEDAKLEELISKLCQDDGARMKNPGLTTNVNGKQMTLYIATVPSIERQTRPNLKKTLTELGLVNGAEIVVADETSPMSMTFKLNFI</sequence>
<evidence type="ECO:0000256" key="1">
    <source>
        <dbReference type="ARBA" id="ARBA00005032"/>
    </source>
</evidence>
<evidence type="ECO:0000256" key="8">
    <source>
        <dbReference type="ARBA" id="ARBA00023624"/>
    </source>
</evidence>
<dbReference type="AlphaFoldDB" id="A0A8S1DDK9"/>
<comment type="function">
    <text evidence="11">Catalytic subunit of the dimeric E1 enzyme, which activates NEDD8.</text>
</comment>
<comment type="pathway">
    <text evidence="1 11">Protein modification; protein neddylation.</text>
</comment>
<dbReference type="InterPro" id="IPR000594">
    <property type="entry name" value="ThiF_NAD_FAD-bd"/>
</dbReference>
<dbReference type="PROSITE" id="PS00865">
    <property type="entry name" value="UBIQUITIN_ACTIVAT_2"/>
    <property type="match status" value="1"/>
</dbReference>
<evidence type="ECO:0000256" key="2">
    <source>
        <dbReference type="ARBA" id="ARBA00006310"/>
    </source>
</evidence>
<dbReference type="InterPro" id="IPR045886">
    <property type="entry name" value="ThiF/MoeB/HesA"/>
</dbReference>
<evidence type="ECO:0000313" key="14">
    <source>
        <dbReference type="Proteomes" id="UP000494165"/>
    </source>
</evidence>
<dbReference type="SUPFAM" id="SSF69572">
    <property type="entry name" value="Activating enzymes of the ubiquitin-like proteins"/>
    <property type="match status" value="1"/>
</dbReference>
<comment type="catalytic activity">
    <reaction evidence="9 11">
        <text>ATP + [NEDD8 protein] + [E1 NEDD8-activating enzyme]-L-cysteine = AMP + diphosphate + [E1 NEDD8-activating enzyme]-S-[NEDD8 protein]-yl-L-cysteine.</text>
        <dbReference type="EC" id="6.2.1.64"/>
    </reaction>
</comment>
<dbReference type="PANTHER" id="PTHR10953">
    <property type="entry name" value="UBIQUITIN-ACTIVATING ENZYME E1"/>
    <property type="match status" value="1"/>
</dbReference>
<accession>A0A8S1DDK9</accession>
<evidence type="ECO:0000256" key="10">
    <source>
        <dbReference type="PROSITE-ProRule" id="PRU10132"/>
    </source>
</evidence>
<dbReference type="EMBL" id="CADEPI010000187">
    <property type="protein sequence ID" value="CAB3379519.1"/>
    <property type="molecule type" value="Genomic_DNA"/>
</dbReference>
<comment type="similarity">
    <text evidence="2 11">Belongs to the ubiquitin-activating E1 family. UBA3 subfamily.</text>
</comment>
<dbReference type="OrthoDB" id="5977743at2759"/>
<keyword evidence="14" id="KW-1185">Reference proteome</keyword>
<protein>
    <recommendedName>
        <fullName evidence="3 11">NEDD8-activating enzyme E1 catalytic subunit</fullName>
        <ecNumber evidence="8 11">6.2.1.64</ecNumber>
    </recommendedName>
</protein>
<dbReference type="FunFam" id="3.10.290.20:FF:000001">
    <property type="entry name" value="NEDD8-activating enzyme E1 catalytic subunit, variant"/>
    <property type="match status" value="1"/>
</dbReference>
<dbReference type="Pfam" id="PF00899">
    <property type="entry name" value="ThiF"/>
    <property type="match status" value="1"/>
</dbReference>
<organism evidence="13 14">
    <name type="scientific">Cloeon dipterum</name>
    <dbReference type="NCBI Taxonomy" id="197152"/>
    <lineage>
        <taxon>Eukaryota</taxon>
        <taxon>Metazoa</taxon>
        <taxon>Ecdysozoa</taxon>
        <taxon>Arthropoda</taxon>
        <taxon>Hexapoda</taxon>
        <taxon>Insecta</taxon>
        <taxon>Pterygota</taxon>
        <taxon>Palaeoptera</taxon>
        <taxon>Ephemeroptera</taxon>
        <taxon>Pisciforma</taxon>
        <taxon>Baetidae</taxon>
        <taxon>Cloeon</taxon>
    </lineage>
</organism>